<evidence type="ECO:0000256" key="1">
    <source>
        <dbReference type="ARBA" id="ARBA00010641"/>
    </source>
</evidence>
<keyword evidence="2 6" id="KW-0805">Transcription regulation</keyword>
<dbReference type="InterPro" id="IPR000838">
    <property type="entry name" value="RNA_pol_sigma70_ECF_CS"/>
</dbReference>
<dbReference type="PANTHER" id="PTHR43133:SF8">
    <property type="entry name" value="RNA POLYMERASE SIGMA FACTOR HI_1459-RELATED"/>
    <property type="match status" value="1"/>
</dbReference>
<dbReference type="RefSeq" id="WP_237261977.1">
    <property type="nucleotide sequence ID" value="NZ_AP024202.1"/>
</dbReference>
<feature type="domain" description="RNA polymerase sigma-70 region 2" evidence="7">
    <location>
        <begin position="23"/>
        <end position="90"/>
    </location>
</feature>
<organism evidence="9 10">
    <name type="scientific">Thiomicrorhabdus immobilis</name>
    <dbReference type="NCBI Taxonomy" id="2791037"/>
    <lineage>
        <taxon>Bacteria</taxon>
        <taxon>Pseudomonadati</taxon>
        <taxon>Pseudomonadota</taxon>
        <taxon>Gammaproteobacteria</taxon>
        <taxon>Thiotrichales</taxon>
        <taxon>Piscirickettsiaceae</taxon>
        <taxon>Thiomicrorhabdus</taxon>
    </lineage>
</organism>
<evidence type="ECO:0000256" key="5">
    <source>
        <dbReference type="ARBA" id="ARBA00023163"/>
    </source>
</evidence>
<accession>A0ABN6CTJ1</accession>
<dbReference type="Proteomes" id="UP001054820">
    <property type="component" value="Chromosome"/>
</dbReference>
<dbReference type="InterPro" id="IPR013324">
    <property type="entry name" value="RNA_pol_sigma_r3/r4-like"/>
</dbReference>
<reference evidence="9" key="1">
    <citation type="journal article" date="2022" name="Arch. Microbiol.">
        <title>Thiomicrorhabdus immobilis sp. nov., a mesophilic sulfur-oxidizing bacterium isolated from sediment of a brackish lake in northern Japan.</title>
        <authorList>
            <person name="Kojima H."/>
            <person name="Mochizuki J."/>
            <person name="Kanda M."/>
            <person name="Watanabe T."/>
            <person name="Fukui M."/>
        </authorList>
    </citation>
    <scope>NUCLEOTIDE SEQUENCE</scope>
    <source>
        <strain evidence="9">Am19</strain>
    </source>
</reference>
<dbReference type="InterPro" id="IPR039425">
    <property type="entry name" value="RNA_pol_sigma-70-like"/>
</dbReference>
<dbReference type="PROSITE" id="PS01063">
    <property type="entry name" value="SIGMA70_ECF"/>
    <property type="match status" value="1"/>
</dbReference>
<dbReference type="CDD" id="cd06171">
    <property type="entry name" value="Sigma70_r4"/>
    <property type="match status" value="1"/>
</dbReference>
<sequence length="190" mass="22424">MTLTTKVANLFSETKKRRQLNALFEKKYRNLYRLAYAWCHQALQAEDLVQETFLKALESNKELDSLEHLDAWLAKIMHNKFLDIMRFNRRWQLADETEIDNFYMQECSETKLIEQQTSECLCKAMARLSFEQREAIALVDLQGFSYQQISEITETPIGTVMSRISRGRENLAKMMQQMEKGKSKVVPLRR</sequence>
<name>A0ABN6CTJ1_9GAMM</name>
<evidence type="ECO:0000256" key="6">
    <source>
        <dbReference type="RuleBase" id="RU000716"/>
    </source>
</evidence>
<dbReference type="InterPro" id="IPR014284">
    <property type="entry name" value="RNA_pol_sigma-70_dom"/>
</dbReference>
<dbReference type="Gene3D" id="1.10.10.10">
    <property type="entry name" value="Winged helix-like DNA-binding domain superfamily/Winged helix DNA-binding domain"/>
    <property type="match status" value="1"/>
</dbReference>
<gene>
    <name evidence="9" type="ORF">THMIRHAM_00570</name>
</gene>
<proteinExistence type="inferred from homology"/>
<dbReference type="SUPFAM" id="SSF88659">
    <property type="entry name" value="Sigma3 and sigma4 domains of RNA polymerase sigma factors"/>
    <property type="match status" value="1"/>
</dbReference>
<dbReference type="NCBIfam" id="TIGR02937">
    <property type="entry name" value="sigma70-ECF"/>
    <property type="match status" value="1"/>
</dbReference>
<keyword evidence="3 6" id="KW-0731">Sigma factor</keyword>
<evidence type="ECO:0000259" key="8">
    <source>
        <dbReference type="Pfam" id="PF08281"/>
    </source>
</evidence>
<comment type="similarity">
    <text evidence="1 6">Belongs to the sigma-70 factor family. ECF subfamily.</text>
</comment>
<keyword evidence="10" id="KW-1185">Reference proteome</keyword>
<dbReference type="Gene3D" id="1.10.1740.10">
    <property type="match status" value="1"/>
</dbReference>
<dbReference type="EMBL" id="AP024202">
    <property type="protein sequence ID" value="BCN92272.1"/>
    <property type="molecule type" value="Genomic_DNA"/>
</dbReference>
<evidence type="ECO:0000313" key="10">
    <source>
        <dbReference type="Proteomes" id="UP001054820"/>
    </source>
</evidence>
<evidence type="ECO:0000256" key="4">
    <source>
        <dbReference type="ARBA" id="ARBA00023125"/>
    </source>
</evidence>
<protein>
    <recommendedName>
        <fullName evidence="6">RNA polymerase sigma factor</fullName>
    </recommendedName>
</protein>
<dbReference type="Pfam" id="PF08281">
    <property type="entry name" value="Sigma70_r4_2"/>
    <property type="match status" value="1"/>
</dbReference>
<dbReference type="Pfam" id="PF04542">
    <property type="entry name" value="Sigma70_r2"/>
    <property type="match status" value="1"/>
</dbReference>
<keyword evidence="4 6" id="KW-0238">DNA-binding</keyword>
<dbReference type="InterPro" id="IPR007627">
    <property type="entry name" value="RNA_pol_sigma70_r2"/>
</dbReference>
<evidence type="ECO:0000313" key="9">
    <source>
        <dbReference type="EMBL" id="BCN92272.1"/>
    </source>
</evidence>
<evidence type="ECO:0000256" key="2">
    <source>
        <dbReference type="ARBA" id="ARBA00023015"/>
    </source>
</evidence>
<dbReference type="InterPro" id="IPR013325">
    <property type="entry name" value="RNA_pol_sigma_r2"/>
</dbReference>
<dbReference type="PANTHER" id="PTHR43133">
    <property type="entry name" value="RNA POLYMERASE ECF-TYPE SIGMA FACTO"/>
    <property type="match status" value="1"/>
</dbReference>
<evidence type="ECO:0000259" key="7">
    <source>
        <dbReference type="Pfam" id="PF04542"/>
    </source>
</evidence>
<dbReference type="SUPFAM" id="SSF88946">
    <property type="entry name" value="Sigma2 domain of RNA polymerase sigma factors"/>
    <property type="match status" value="1"/>
</dbReference>
<keyword evidence="5 6" id="KW-0804">Transcription</keyword>
<feature type="domain" description="RNA polymerase sigma factor 70 region 4 type 2" evidence="8">
    <location>
        <begin position="120"/>
        <end position="171"/>
    </location>
</feature>
<dbReference type="InterPro" id="IPR036388">
    <property type="entry name" value="WH-like_DNA-bd_sf"/>
</dbReference>
<evidence type="ECO:0000256" key="3">
    <source>
        <dbReference type="ARBA" id="ARBA00023082"/>
    </source>
</evidence>
<dbReference type="InterPro" id="IPR013249">
    <property type="entry name" value="RNA_pol_sigma70_r4_t2"/>
</dbReference>